<accession>A0A1H9TH74</accession>
<dbReference type="Proteomes" id="UP000198948">
    <property type="component" value="Unassembled WGS sequence"/>
</dbReference>
<keyword evidence="9" id="KW-0808">Transferase</keyword>
<name>A0A1H9TH74_9LACT</name>
<feature type="domain" description="Acyltransferase 3" evidence="8">
    <location>
        <begin position="6"/>
        <end position="326"/>
    </location>
</feature>
<keyword evidence="9" id="KW-0012">Acyltransferase</keyword>
<dbReference type="EMBL" id="FOHA01000013">
    <property type="protein sequence ID" value="SER96478.1"/>
    <property type="molecule type" value="Genomic_DNA"/>
</dbReference>
<dbReference type="PANTHER" id="PTHR40074:SF2">
    <property type="entry name" value="O-ACETYLTRANSFERASE WECH"/>
    <property type="match status" value="1"/>
</dbReference>
<comment type="similarity">
    <text evidence="2">Belongs to the acyltransferase 3 family.</text>
</comment>
<keyword evidence="5 7" id="KW-1133">Transmembrane helix</keyword>
<feature type="transmembrane region" description="Helical" evidence="7">
    <location>
        <begin position="212"/>
        <end position="232"/>
    </location>
</feature>
<feature type="transmembrane region" description="Helical" evidence="7">
    <location>
        <begin position="309"/>
        <end position="328"/>
    </location>
</feature>
<feature type="transmembrane region" description="Helical" evidence="7">
    <location>
        <begin position="272"/>
        <end position="289"/>
    </location>
</feature>
<keyword evidence="4 7" id="KW-0812">Transmembrane</keyword>
<feature type="transmembrane region" description="Helical" evidence="7">
    <location>
        <begin position="46"/>
        <end position="68"/>
    </location>
</feature>
<reference evidence="9 10" key="1">
    <citation type="submission" date="2016-10" db="EMBL/GenBank/DDBJ databases">
        <authorList>
            <person name="de Groot N.N."/>
        </authorList>
    </citation>
    <scope>NUCLEOTIDE SEQUENCE [LARGE SCALE GENOMIC DNA]</scope>
    <source>
        <strain evidence="9 10">DSM 13760</strain>
    </source>
</reference>
<keyword evidence="3" id="KW-1003">Cell membrane</keyword>
<keyword evidence="10" id="KW-1185">Reference proteome</keyword>
<dbReference type="GO" id="GO:0016413">
    <property type="term" value="F:O-acetyltransferase activity"/>
    <property type="evidence" value="ECO:0007669"/>
    <property type="project" value="TreeGrafter"/>
</dbReference>
<evidence type="ECO:0000256" key="1">
    <source>
        <dbReference type="ARBA" id="ARBA00004651"/>
    </source>
</evidence>
<dbReference type="OrthoDB" id="2234896at2"/>
<feature type="transmembrane region" description="Helical" evidence="7">
    <location>
        <begin position="244"/>
        <end position="260"/>
    </location>
</feature>
<dbReference type="PANTHER" id="PTHR40074">
    <property type="entry name" value="O-ACETYLTRANSFERASE WECH"/>
    <property type="match status" value="1"/>
</dbReference>
<evidence type="ECO:0000256" key="2">
    <source>
        <dbReference type="ARBA" id="ARBA00007400"/>
    </source>
</evidence>
<gene>
    <name evidence="9" type="ORF">SAMN04488559_11366</name>
</gene>
<evidence type="ECO:0000256" key="6">
    <source>
        <dbReference type="ARBA" id="ARBA00023136"/>
    </source>
</evidence>
<sequence>MKKSINFITSLKFIACFSVIAVHFRLNTEHLIPVEYFGFKTRLFMSSIYQVFLICVPLFLLITGFLMYQKTATKQYYLNLLKVVTLYIICALFTYVLQNKFMGVQYSPQEIVKMILSFKLIGYSWYVNMYIGLYLLIPFINKLINHLSKKEFRLLLLTFILVCALPMFVNSNPFLAQFIFLPAYWMATYPLMYYAIGAYIRKYSEEIQIKSVVIVPVYLVATLYGIGLNFIYAKPYVLEVDGSYPSLIVLVQSVAVFLLMKNRKNIKTGRIVLMISKLTLPIYLMSFVVDKKVYPYVFELLGKEKMVLASPFIILTILSASLILAYICNSLNNFSWHVPKLIKKIPLFSTKQQNNL</sequence>
<dbReference type="GO" id="GO:0005886">
    <property type="term" value="C:plasma membrane"/>
    <property type="evidence" value="ECO:0007669"/>
    <property type="project" value="UniProtKB-SubCell"/>
</dbReference>
<keyword evidence="6 7" id="KW-0472">Membrane</keyword>
<evidence type="ECO:0000313" key="10">
    <source>
        <dbReference type="Proteomes" id="UP000198948"/>
    </source>
</evidence>
<dbReference type="InterPro" id="IPR002656">
    <property type="entry name" value="Acyl_transf_3_dom"/>
</dbReference>
<proteinExistence type="inferred from homology"/>
<feature type="transmembrane region" description="Helical" evidence="7">
    <location>
        <begin position="123"/>
        <end position="140"/>
    </location>
</feature>
<evidence type="ECO:0000256" key="7">
    <source>
        <dbReference type="SAM" id="Phobius"/>
    </source>
</evidence>
<comment type="subcellular location">
    <subcellularLocation>
        <location evidence="1">Cell membrane</location>
        <topology evidence="1">Multi-pass membrane protein</topology>
    </subcellularLocation>
</comment>
<evidence type="ECO:0000256" key="5">
    <source>
        <dbReference type="ARBA" id="ARBA00022989"/>
    </source>
</evidence>
<evidence type="ECO:0000313" key="9">
    <source>
        <dbReference type="EMBL" id="SER96478.1"/>
    </source>
</evidence>
<dbReference type="Pfam" id="PF01757">
    <property type="entry name" value="Acyl_transf_3"/>
    <property type="match status" value="1"/>
</dbReference>
<evidence type="ECO:0000259" key="8">
    <source>
        <dbReference type="Pfam" id="PF01757"/>
    </source>
</evidence>
<evidence type="ECO:0000256" key="4">
    <source>
        <dbReference type="ARBA" id="ARBA00022692"/>
    </source>
</evidence>
<organism evidence="9 10">
    <name type="scientific">Isobaculum melis</name>
    <dbReference type="NCBI Taxonomy" id="142588"/>
    <lineage>
        <taxon>Bacteria</taxon>
        <taxon>Bacillati</taxon>
        <taxon>Bacillota</taxon>
        <taxon>Bacilli</taxon>
        <taxon>Lactobacillales</taxon>
        <taxon>Carnobacteriaceae</taxon>
        <taxon>Isobaculum</taxon>
    </lineage>
</organism>
<dbReference type="GO" id="GO:0009246">
    <property type="term" value="P:enterobacterial common antigen biosynthetic process"/>
    <property type="evidence" value="ECO:0007669"/>
    <property type="project" value="TreeGrafter"/>
</dbReference>
<dbReference type="RefSeq" id="WP_092652993.1">
    <property type="nucleotide sequence ID" value="NZ_FOHA01000013.1"/>
</dbReference>
<feature type="transmembrane region" description="Helical" evidence="7">
    <location>
        <begin position="7"/>
        <end position="26"/>
    </location>
</feature>
<evidence type="ECO:0000256" key="3">
    <source>
        <dbReference type="ARBA" id="ARBA00022475"/>
    </source>
</evidence>
<feature type="transmembrane region" description="Helical" evidence="7">
    <location>
        <begin position="80"/>
        <end position="98"/>
    </location>
</feature>
<feature type="transmembrane region" description="Helical" evidence="7">
    <location>
        <begin position="175"/>
        <end position="200"/>
    </location>
</feature>
<dbReference type="AlphaFoldDB" id="A0A1H9TH74"/>
<protein>
    <submittedName>
        <fullName evidence="9">Surface polysaccharide O-acyltransferase, integral membrane enzyme</fullName>
    </submittedName>
</protein>
<feature type="transmembrane region" description="Helical" evidence="7">
    <location>
        <begin position="152"/>
        <end position="169"/>
    </location>
</feature>